<evidence type="ECO:0000256" key="3">
    <source>
        <dbReference type="ARBA" id="ARBA00023163"/>
    </source>
</evidence>
<dbReference type="PANTHER" id="PTHR12565:SF444">
    <property type="entry name" value="TRANSCRIPTION FACTOR BHLH62-RELATED"/>
    <property type="match status" value="1"/>
</dbReference>
<dbReference type="InterPro" id="IPR011598">
    <property type="entry name" value="bHLH_dom"/>
</dbReference>
<feature type="region of interest" description="Disordered" evidence="5">
    <location>
        <begin position="202"/>
        <end position="346"/>
    </location>
</feature>
<dbReference type="PROSITE" id="PS50888">
    <property type="entry name" value="BHLH"/>
    <property type="match status" value="1"/>
</dbReference>
<dbReference type="EnsemblPlants" id="MELO3C006789.2.1">
    <property type="protein sequence ID" value="MELO3C006789.2.1"/>
    <property type="gene ID" value="MELO3C006789.2"/>
</dbReference>
<dbReference type="Gene3D" id="4.10.280.10">
    <property type="entry name" value="Helix-loop-helix DNA-binding domain"/>
    <property type="match status" value="1"/>
</dbReference>
<dbReference type="CDD" id="cd18919">
    <property type="entry name" value="bHLH_AtBPE_like"/>
    <property type="match status" value="1"/>
</dbReference>
<organism evidence="7">
    <name type="scientific">Cucumis melo</name>
    <name type="common">Muskmelon</name>
    <dbReference type="NCBI Taxonomy" id="3656"/>
    <lineage>
        <taxon>Eukaryota</taxon>
        <taxon>Viridiplantae</taxon>
        <taxon>Streptophyta</taxon>
        <taxon>Embryophyta</taxon>
        <taxon>Tracheophyta</taxon>
        <taxon>Spermatophyta</taxon>
        <taxon>Magnoliopsida</taxon>
        <taxon>eudicotyledons</taxon>
        <taxon>Gunneridae</taxon>
        <taxon>Pentapetalae</taxon>
        <taxon>rosids</taxon>
        <taxon>fabids</taxon>
        <taxon>Cucurbitales</taxon>
        <taxon>Cucurbitaceae</taxon>
        <taxon>Benincaseae</taxon>
        <taxon>Cucumis</taxon>
    </lineage>
</organism>
<accession>A0A9I9CQ05</accession>
<dbReference type="Pfam" id="PF00010">
    <property type="entry name" value="HLH"/>
    <property type="match status" value="1"/>
</dbReference>
<name>A0A9I9CQ05_CUCME</name>
<comment type="subcellular location">
    <subcellularLocation>
        <location evidence="1">Nucleus</location>
    </subcellularLocation>
</comment>
<dbReference type="FunFam" id="4.10.280.10:FF:000002">
    <property type="entry name" value="Basic helix-loop-helix transcription factor"/>
    <property type="match status" value="1"/>
</dbReference>
<sequence length="551" mass="59872">MEKEFFMNDGGCSFYGMEIQPNELNSSGGLLNPNWENSMDHSDLFESTLSSIVSSPANSHIIGGGGGGGDNLMMRELIGRLGSICNSGEISPHSYIGGTNNNSTNTSCYNTPLNSPPKLNLSSIMESQIRGNLIPHPQNLAPFSTDPGFAERAARFSCFGNRNLGGLNGQLGSNETQELSNRSVAGAGVESGKLSRVSSNKSFNIGGIGSPQMGVQEGDQSPVQKGNSMPIPNKKVLNRFSRSSTPENAGDSREGSSVSEQIPVGELGLKCKAETNTRKRKSVQTGQAKDAKAAVENQNGKKIKPDEVTKKEIDGAKGKAEAKASGDANQKQNNDSSKPPEPPKDYIHVRARRGQATDSHSLAERVRREKISKRMKFLQDLVPGCNKVTGKAVMLDEIINYVQSLQRQVEFLSMKLATVNPRMDFNMETLVPKDIFKGPGSSSHTVYPMDSSVPQFAYDYQSMHVPPLHSGIPNGTEKQFASANDVMQRNLSGQMPNGYNEVVNGIQVSKFWEDELHTVVQMGYGQNQLQNANGNINNRIHSYLEQIRSLN</sequence>
<evidence type="ECO:0000256" key="1">
    <source>
        <dbReference type="ARBA" id="ARBA00004123"/>
    </source>
</evidence>
<reference evidence="7" key="1">
    <citation type="submission" date="2023-03" db="UniProtKB">
        <authorList>
            <consortium name="EnsemblPlants"/>
        </authorList>
    </citation>
    <scope>IDENTIFICATION</scope>
</reference>
<protein>
    <recommendedName>
        <fullName evidence="6">BHLH domain-containing protein</fullName>
    </recommendedName>
</protein>
<evidence type="ECO:0000256" key="5">
    <source>
        <dbReference type="SAM" id="MobiDB-lite"/>
    </source>
</evidence>
<evidence type="ECO:0000313" key="7">
    <source>
        <dbReference type="EnsemblPlants" id="MELO3C006789.2.1"/>
    </source>
</evidence>
<dbReference type="SUPFAM" id="SSF47459">
    <property type="entry name" value="HLH, helix-loop-helix DNA-binding domain"/>
    <property type="match status" value="1"/>
</dbReference>
<keyword evidence="3" id="KW-0804">Transcription</keyword>
<dbReference type="GO" id="GO:0005634">
    <property type="term" value="C:nucleus"/>
    <property type="evidence" value="ECO:0007669"/>
    <property type="project" value="UniProtKB-SubCell"/>
</dbReference>
<dbReference type="PANTHER" id="PTHR12565">
    <property type="entry name" value="STEROL REGULATORY ELEMENT-BINDING PROTEIN"/>
    <property type="match status" value="1"/>
</dbReference>
<dbReference type="InterPro" id="IPR024097">
    <property type="entry name" value="bHLH_ZIP_TF"/>
</dbReference>
<feature type="compositionally biased region" description="Polar residues" evidence="5">
    <location>
        <begin position="218"/>
        <end position="227"/>
    </location>
</feature>
<dbReference type="GO" id="GO:0003700">
    <property type="term" value="F:DNA-binding transcription factor activity"/>
    <property type="evidence" value="ECO:0007669"/>
    <property type="project" value="TreeGrafter"/>
</dbReference>
<proteinExistence type="predicted"/>
<keyword evidence="2" id="KW-0805">Transcription regulation</keyword>
<feature type="compositionally biased region" description="Basic and acidic residues" evidence="5">
    <location>
        <begin position="303"/>
        <end position="324"/>
    </location>
</feature>
<dbReference type="SMART" id="SM00353">
    <property type="entry name" value="HLH"/>
    <property type="match status" value="1"/>
</dbReference>
<evidence type="ECO:0000256" key="2">
    <source>
        <dbReference type="ARBA" id="ARBA00023015"/>
    </source>
</evidence>
<evidence type="ECO:0000259" key="6">
    <source>
        <dbReference type="PROSITE" id="PS50888"/>
    </source>
</evidence>
<dbReference type="InterPro" id="IPR036638">
    <property type="entry name" value="HLH_DNA-bd_sf"/>
</dbReference>
<evidence type="ECO:0000256" key="4">
    <source>
        <dbReference type="ARBA" id="ARBA00023242"/>
    </source>
</evidence>
<dbReference type="GO" id="GO:0046983">
    <property type="term" value="F:protein dimerization activity"/>
    <property type="evidence" value="ECO:0007669"/>
    <property type="project" value="InterPro"/>
</dbReference>
<keyword evidence="4" id="KW-0539">Nucleus</keyword>
<feature type="domain" description="BHLH" evidence="6">
    <location>
        <begin position="355"/>
        <end position="405"/>
    </location>
</feature>
<dbReference type="Gramene" id="MELO3C006789.2.1">
    <property type="protein sequence ID" value="MELO3C006789.2.1"/>
    <property type="gene ID" value="MELO3C006789.2"/>
</dbReference>
<dbReference type="AlphaFoldDB" id="A0A9I9CQ05"/>